<proteinExistence type="predicted"/>
<organism evidence="2 3">
    <name type="scientific">Candidatus Falkowbacteria bacterium CG10_big_fil_rev_8_21_14_0_10_37_6</name>
    <dbReference type="NCBI Taxonomy" id="1974563"/>
    <lineage>
        <taxon>Bacteria</taxon>
        <taxon>Candidatus Falkowiibacteriota</taxon>
    </lineage>
</organism>
<dbReference type="GO" id="GO:0016301">
    <property type="term" value="F:kinase activity"/>
    <property type="evidence" value="ECO:0007669"/>
    <property type="project" value="UniProtKB-KW"/>
</dbReference>
<evidence type="ECO:0000313" key="3">
    <source>
        <dbReference type="Proteomes" id="UP000228614"/>
    </source>
</evidence>
<dbReference type="Gene3D" id="3.30.63.10">
    <property type="entry name" value="Guanylate Kinase phosphate binding domain"/>
    <property type="match status" value="1"/>
</dbReference>
<dbReference type="Proteomes" id="UP000228614">
    <property type="component" value="Unassembled WGS sequence"/>
</dbReference>
<accession>A0A2H0V7W7</accession>
<dbReference type="InterPro" id="IPR027417">
    <property type="entry name" value="P-loop_NTPase"/>
</dbReference>
<protein>
    <submittedName>
        <fullName evidence="2">Guanylate kinase</fullName>
    </submittedName>
</protein>
<dbReference type="InterPro" id="IPR020590">
    <property type="entry name" value="Guanylate_kinase_CS"/>
</dbReference>
<dbReference type="EMBL" id="PFAN01000001">
    <property type="protein sequence ID" value="PIR95197.1"/>
    <property type="molecule type" value="Genomic_DNA"/>
</dbReference>
<reference evidence="3" key="1">
    <citation type="submission" date="2017-09" db="EMBL/GenBank/DDBJ databases">
        <title>Depth-based differentiation of microbial function through sediment-hosted aquifers and enrichment of novel symbionts in the deep terrestrial subsurface.</title>
        <authorList>
            <person name="Probst A.J."/>
            <person name="Ladd B."/>
            <person name="Jarett J.K."/>
            <person name="Geller-Mcgrath D.E."/>
            <person name="Sieber C.M.K."/>
            <person name="Emerson J.B."/>
            <person name="Anantharaman K."/>
            <person name="Thomas B.C."/>
            <person name="Malmstrom R."/>
            <person name="Stieglmeier M."/>
            <person name="Klingl A."/>
            <person name="Woyke T."/>
            <person name="Ryan C.M."/>
            <person name="Banfield J.F."/>
        </authorList>
    </citation>
    <scope>NUCLEOTIDE SEQUENCE [LARGE SCALE GENOMIC DNA]</scope>
</reference>
<keyword evidence="2" id="KW-0808">Transferase</keyword>
<dbReference type="PROSITE" id="PS00856">
    <property type="entry name" value="GUANYLATE_KINASE_1"/>
    <property type="match status" value="1"/>
</dbReference>
<dbReference type="InterPro" id="IPR008144">
    <property type="entry name" value="Guanylate_kin-like_dom"/>
</dbReference>
<gene>
    <name evidence="2" type="ORF">COT95_00010</name>
</gene>
<comment type="caution">
    <text evidence="2">The sequence shown here is derived from an EMBL/GenBank/DDBJ whole genome shotgun (WGS) entry which is preliminary data.</text>
</comment>
<name>A0A2H0V7W7_9BACT</name>
<dbReference type="Pfam" id="PF00625">
    <property type="entry name" value="Guanylate_kin"/>
    <property type="match status" value="1"/>
</dbReference>
<feature type="non-terminal residue" evidence="2">
    <location>
        <position position="54"/>
    </location>
</feature>
<keyword evidence="2" id="KW-0418">Kinase</keyword>
<dbReference type="AlphaFoldDB" id="A0A2H0V7W7"/>
<dbReference type="Gene3D" id="3.40.50.300">
    <property type="entry name" value="P-loop containing nucleotide triphosphate hydrolases"/>
    <property type="match status" value="1"/>
</dbReference>
<feature type="domain" description="Guanylate kinase-like" evidence="1">
    <location>
        <begin position="2"/>
        <end position="54"/>
    </location>
</feature>
<sequence>MQKIFIISGPSGAGEDSVIDGLKKLLPIERVITTTTRAMRKNESQGNPYYFISQ</sequence>
<evidence type="ECO:0000313" key="2">
    <source>
        <dbReference type="EMBL" id="PIR95197.1"/>
    </source>
</evidence>
<evidence type="ECO:0000259" key="1">
    <source>
        <dbReference type="PROSITE" id="PS50052"/>
    </source>
</evidence>
<dbReference type="InterPro" id="IPR008145">
    <property type="entry name" value="GK/Ca_channel_bsu"/>
</dbReference>
<dbReference type="SUPFAM" id="SSF52540">
    <property type="entry name" value="P-loop containing nucleoside triphosphate hydrolases"/>
    <property type="match status" value="1"/>
</dbReference>
<dbReference type="PROSITE" id="PS50052">
    <property type="entry name" value="GUANYLATE_KINASE_2"/>
    <property type="match status" value="1"/>
</dbReference>